<evidence type="ECO:0000256" key="3">
    <source>
        <dbReference type="ARBA" id="ARBA00022723"/>
    </source>
</evidence>
<dbReference type="GO" id="GO:0005524">
    <property type="term" value="F:ATP binding"/>
    <property type="evidence" value="ECO:0007669"/>
    <property type="project" value="InterPro"/>
</dbReference>
<evidence type="ECO:0000256" key="4">
    <source>
        <dbReference type="ARBA" id="ARBA00022833"/>
    </source>
</evidence>
<dbReference type="GO" id="GO:0046872">
    <property type="term" value="F:metal ion binding"/>
    <property type="evidence" value="ECO:0007669"/>
    <property type="project" value="UniProtKB-KW"/>
</dbReference>
<evidence type="ECO:0000256" key="1">
    <source>
        <dbReference type="ARBA" id="ARBA00001947"/>
    </source>
</evidence>
<accession>C0CJM2</accession>
<evidence type="ECO:0000313" key="7">
    <source>
        <dbReference type="Proteomes" id="UP000003100"/>
    </source>
</evidence>
<comment type="subcellular location">
    <subcellularLocation>
        <location evidence="2">Cytoplasm</location>
    </subcellularLocation>
</comment>
<name>C0CJM2_BLAHS</name>
<dbReference type="HOGENOM" id="CLU_004485_7_2_9"/>
<dbReference type="GO" id="GO:0004813">
    <property type="term" value="F:alanine-tRNA ligase activity"/>
    <property type="evidence" value="ECO:0007669"/>
    <property type="project" value="InterPro"/>
</dbReference>
<dbReference type="eggNOG" id="COG0013">
    <property type="taxonomic scope" value="Bacteria"/>
</dbReference>
<keyword evidence="4" id="KW-0862">Zinc</keyword>
<dbReference type="Gene3D" id="2.40.30.130">
    <property type="match status" value="1"/>
</dbReference>
<keyword evidence="7" id="KW-1185">Reference proteome</keyword>
<sequence length="384" mass="43578">MAAEKLYYKDVYQRKFHAKVVQCRPGKKGYEVALDQTAFYPEGGGQPYDTGTLGKAKVLEVHSKDGEVWHDTDCPLEVGSQVEGNIDWDRRFDLMQQHSGEHLVSGLIHEKYGYDNVGFHMGTDRITIDFNGIVPEEDLPKLEEKINEVIWENIQTRVLYPTEEELKQLCYRSKKELSGWVRLVEFPGTDLCACCGLHVTYTGEIGMVKLLSVQKFREGVRMEMISGKRVLDYLNEISEQNHQISVQLSAKPGETAAAVRRLAEENFRLRGRVMDMEAEAFEQEARRRLAAGDVLLFEKGMEADSVRRLATAVMETCQGRCAVYSDSGDGSFKYAIGEKGGDLRELVRQMNQALNGRGGGKPFFVQGNVKASRNEIEEFWRQRK</sequence>
<dbReference type="Gene3D" id="3.10.310.40">
    <property type="match status" value="1"/>
</dbReference>
<dbReference type="GO" id="GO:0003676">
    <property type="term" value="F:nucleic acid binding"/>
    <property type="evidence" value="ECO:0007669"/>
    <property type="project" value="InterPro"/>
</dbReference>
<reference evidence="6 7" key="2">
    <citation type="submission" date="2009-02" db="EMBL/GenBank/DDBJ databases">
        <title>Draft genome sequence of Blautia hydrogenotrophica DSM 10507 (Ruminococcus hydrogenotrophicus DSM 10507).</title>
        <authorList>
            <person name="Sudarsanam P."/>
            <person name="Ley R."/>
            <person name="Guruge J."/>
            <person name="Turnbaugh P.J."/>
            <person name="Mahowald M."/>
            <person name="Liep D."/>
            <person name="Gordon J."/>
        </authorList>
    </citation>
    <scope>NUCLEOTIDE SEQUENCE [LARGE SCALE GENOMIC DNA]</scope>
    <source>
        <strain evidence="7">DSM 10507 / JCM 14656 / S5a33</strain>
    </source>
</reference>
<dbReference type="PATRIC" id="fig|476272.21.peg.2389"/>
<dbReference type="SUPFAM" id="SSF50447">
    <property type="entry name" value="Translation proteins"/>
    <property type="match status" value="1"/>
</dbReference>
<evidence type="ECO:0000259" key="5">
    <source>
        <dbReference type="PROSITE" id="PS50860"/>
    </source>
</evidence>
<feature type="domain" description="Alanyl-transfer RNA synthetases family profile" evidence="5">
    <location>
        <begin position="1"/>
        <end position="236"/>
    </location>
</feature>
<keyword evidence="3" id="KW-0479">Metal-binding</keyword>
<dbReference type="GeneID" id="86820329"/>
<dbReference type="AlphaFoldDB" id="C0CJM2"/>
<dbReference type="InterPro" id="IPR051335">
    <property type="entry name" value="Alanyl-tRNA_Editing_Enzymes"/>
</dbReference>
<protein>
    <recommendedName>
        <fullName evidence="5">Alanyl-transfer RNA synthetases family profile domain-containing protein</fullName>
    </recommendedName>
</protein>
<dbReference type="SMART" id="SM00863">
    <property type="entry name" value="tRNA_SAD"/>
    <property type="match status" value="1"/>
</dbReference>
<dbReference type="EMBL" id="ACBZ01000046">
    <property type="protein sequence ID" value="EEG50023.1"/>
    <property type="molecule type" value="Genomic_DNA"/>
</dbReference>
<dbReference type="InterPro" id="IPR012947">
    <property type="entry name" value="tRNA_SAD"/>
</dbReference>
<dbReference type="Pfam" id="PF07973">
    <property type="entry name" value="tRNA_SAD"/>
    <property type="match status" value="1"/>
</dbReference>
<dbReference type="InterPro" id="IPR009000">
    <property type="entry name" value="Transl_B-barrel_sf"/>
</dbReference>
<dbReference type="InterPro" id="IPR018165">
    <property type="entry name" value="Ala-tRNA-synth_IIc_core"/>
</dbReference>
<dbReference type="Gene3D" id="3.30.980.10">
    <property type="entry name" value="Threonyl-trna Synthetase, Chain A, domain 2"/>
    <property type="match status" value="1"/>
</dbReference>
<dbReference type="GO" id="GO:0006419">
    <property type="term" value="P:alanyl-tRNA aminoacylation"/>
    <property type="evidence" value="ECO:0007669"/>
    <property type="project" value="InterPro"/>
</dbReference>
<dbReference type="PANTHER" id="PTHR43462">
    <property type="entry name" value="ALANYL-TRNA EDITING PROTEIN"/>
    <property type="match status" value="1"/>
</dbReference>
<dbReference type="InterPro" id="IPR003156">
    <property type="entry name" value="DHHA1_dom"/>
</dbReference>
<comment type="caution">
    <text evidence="6">The sequence shown here is derived from an EMBL/GenBank/DDBJ whole genome shotgun (WGS) entry which is preliminary data.</text>
</comment>
<organism evidence="6 7">
    <name type="scientific">Blautia hydrogenotrophica (strain DSM 10507 / JCM 14656 / S5a33)</name>
    <name type="common">Ruminococcus hydrogenotrophicus</name>
    <dbReference type="NCBI Taxonomy" id="476272"/>
    <lineage>
        <taxon>Bacteria</taxon>
        <taxon>Bacillati</taxon>
        <taxon>Bacillota</taxon>
        <taxon>Clostridia</taxon>
        <taxon>Lachnospirales</taxon>
        <taxon>Lachnospiraceae</taxon>
        <taxon>Blautia</taxon>
    </lineage>
</organism>
<dbReference type="Pfam" id="PF01411">
    <property type="entry name" value="tRNA-synt_2c"/>
    <property type="match status" value="1"/>
</dbReference>
<dbReference type="PANTHER" id="PTHR43462:SF1">
    <property type="entry name" value="ALANYL-TRNA EDITING PROTEIN AARSD1"/>
    <property type="match status" value="1"/>
</dbReference>
<gene>
    <name evidence="6" type="ORF">RUMHYD_01042</name>
</gene>
<comment type="cofactor">
    <cofactor evidence="1">
        <name>Zn(2+)</name>
        <dbReference type="ChEBI" id="CHEBI:29105"/>
    </cofactor>
</comment>
<evidence type="ECO:0000256" key="2">
    <source>
        <dbReference type="ARBA" id="ARBA00004496"/>
    </source>
</evidence>
<dbReference type="GO" id="GO:0005737">
    <property type="term" value="C:cytoplasm"/>
    <property type="evidence" value="ECO:0007669"/>
    <property type="project" value="UniProtKB-SubCell"/>
</dbReference>
<proteinExistence type="predicted"/>
<dbReference type="PROSITE" id="PS50860">
    <property type="entry name" value="AA_TRNA_LIGASE_II_ALA"/>
    <property type="match status" value="1"/>
</dbReference>
<dbReference type="GO" id="GO:0002161">
    <property type="term" value="F:aminoacyl-tRNA deacylase activity"/>
    <property type="evidence" value="ECO:0007669"/>
    <property type="project" value="UniProtKB-ARBA"/>
</dbReference>
<dbReference type="RefSeq" id="WP_005946808.1">
    <property type="nucleotide sequence ID" value="NZ_CP136423.1"/>
</dbReference>
<dbReference type="Proteomes" id="UP000003100">
    <property type="component" value="Unassembled WGS sequence"/>
</dbReference>
<dbReference type="Pfam" id="PF02272">
    <property type="entry name" value="DHHA1"/>
    <property type="match status" value="1"/>
</dbReference>
<reference evidence="6 7" key="1">
    <citation type="submission" date="2009-01" db="EMBL/GenBank/DDBJ databases">
        <authorList>
            <person name="Fulton L."/>
            <person name="Clifton S."/>
            <person name="Fulton B."/>
            <person name="Xu J."/>
            <person name="Minx P."/>
            <person name="Pepin K.H."/>
            <person name="Johnson M."/>
            <person name="Bhonagiri V."/>
            <person name="Nash W.E."/>
            <person name="Mardis E.R."/>
            <person name="Wilson R.K."/>
        </authorList>
    </citation>
    <scope>NUCLEOTIDE SEQUENCE [LARGE SCALE GENOMIC DNA]</scope>
    <source>
        <strain evidence="7">DSM 10507 / JCM 14656 / S5a33</strain>
    </source>
</reference>
<dbReference type="SUPFAM" id="SSF55186">
    <property type="entry name" value="ThrRS/AlaRS common domain"/>
    <property type="match status" value="1"/>
</dbReference>
<evidence type="ECO:0000313" key="6">
    <source>
        <dbReference type="EMBL" id="EEG50023.1"/>
    </source>
</evidence>
<dbReference type="InterPro" id="IPR018164">
    <property type="entry name" value="Ala-tRNA-synth_IIc_N"/>
</dbReference>
<dbReference type="InterPro" id="IPR018163">
    <property type="entry name" value="Thr/Ala-tRNA-synth_IIc_edit"/>
</dbReference>